<proteinExistence type="predicted"/>
<dbReference type="AlphaFoldDB" id="A0AAJ4RE70"/>
<feature type="region of interest" description="Disordered" evidence="1">
    <location>
        <begin position="127"/>
        <end position="150"/>
    </location>
</feature>
<gene>
    <name evidence="2" type="ORF">EDC58_0448</name>
</gene>
<dbReference type="Pfam" id="PF12118">
    <property type="entry name" value="SprA-related"/>
    <property type="match status" value="1"/>
</dbReference>
<feature type="compositionally biased region" description="Low complexity" evidence="1">
    <location>
        <begin position="131"/>
        <end position="141"/>
    </location>
</feature>
<dbReference type="RefSeq" id="WP_211325212.1">
    <property type="nucleotide sequence ID" value="NZ_CP027432.2"/>
</dbReference>
<protein>
    <submittedName>
        <fullName evidence="2">SprA family protein</fullName>
    </submittedName>
</protein>
<evidence type="ECO:0000256" key="1">
    <source>
        <dbReference type="SAM" id="MobiDB-lite"/>
    </source>
</evidence>
<comment type="caution">
    <text evidence="2">The sequence shown here is derived from an EMBL/GenBank/DDBJ whole genome shotgun (WGS) entry which is preliminary data.</text>
</comment>
<evidence type="ECO:0000313" key="2">
    <source>
        <dbReference type="EMBL" id="ROR40966.1"/>
    </source>
</evidence>
<organism evidence="2 3">
    <name type="scientific">Caminibacter pacificus</name>
    <dbReference type="NCBI Taxonomy" id="1424653"/>
    <lineage>
        <taxon>Bacteria</taxon>
        <taxon>Pseudomonadati</taxon>
        <taxon>Campylobacterota</taxon>
        <taxon>Epsilonproteobacteria</taxon>
        <taxon>Nautiliales</taxon>
        <taxon>Nautiliaceae</taxon>
        <taxon>Caminibacter</taxon>
    </lineage>
</organism>
<dbReference type="EMBL" id="RJVK01000001">
    <property type="protein sequence ID" value="ROR40966.1"/>
    <property type="molecule type" value="Genomic_DNA"/>
</dbReference>
<dbReference type="InterPro" id="IPR021973">
    <property type="entry name" value="SprA-related"/>
</dbReference>
<dbReference type="Proteomes" id="UP000272781">
    <property type="component" value="Unassembled WGS sequence"/>
</dbReference>
<name>A0AAJ4RE70_9BACT</name>
<reference evidence="2 3" key="1">
    <citation type="submission" date="2018-11" db="EMBL/GenBank/DDBJ databases">
        <title>Genomic Encyclopedia of Type Strains, Phase IV (KMG-IV): sequencing the most valuable type-strain genomes for metagenomic binning, comparative biology and taxonomic classification.</title>
        <authorList>
            <person name="Goeker M."/>
        </authorList>
    </citation>
    <scope>NUCLEOTIDE SEQUENCE [LARGE SCALE GENOMIC DNA]</scope>
    <source>
        <strain evidence="2 3">DSM 27783</strain>
    </source>
</reference>
<sequence length="150" mass="16246">MIGSVTNNFNIYSNNYQKKDILKDPKIMQEISKLQSIDSKVRAHEMAHQAAGGGLAGAPTYSTVKGPDGKEYAVAGEVPIKIQKGKTPEETIKLMNQVKAAALAPADPSPQDLKVAQTADMIAAKAMQEMNNNSNDQNSRNPKMKIDLYA</sequence>
<accession>A0AAJ4RE70</accession>
<evidence type="ECO:0000313" key="3">
    <source>
        <dbReference type="Proteomes" id="UP000272781"/>
    </source>
</evidence>